<dbReference type="PANTHER" id="PTHR30126:SF39">
    <property type="entry name" value="HTH-TYPE TRANSCRIPTIONAL REGULATOR CYSL"/>
    <property type="match status" value="1"/>
</dbReference>
<evidence type="ECO:0000313" key="6">
    <source>
        <dbReference type="EMBL" id="SIQ62585.1"/>
    </source>
</evidence>
<dbReference type="PANTHER" id="PTHR30126">
    <property type="entry name" value="HTH-TYPE TRANSCRIPTIONAL REGULATOR"/>
    <property type="match status" value="1"/>
</dbReference>
<comment type="caution">
    <text evidence="6">The sequence shown here is derived from an EMBL/GenBank/DDBJ whole genome shotgun (WGS) entry which is preliminary data.</text>
</comment>
<keyword evidence="3 6" id="KW-0238">DNA-binding</keyword>
<keyword evidence="4" id="KW-0804">Transcription</keyword>
<dbReference type="AlphaFoldDB" id="A0A8G2FG73"/>
<name>A0A8G2FG73_ACIRU</name>
<dbReference type="InterPro" id="IPR005119">
    <property type="entry name" value="LysR_subst-bd"/>
</dbReference>
<evidence type="ECO:0000256" key="2">
    <source>
        <dbReference type="ARBA" id="ARBA00023015"/>
    </source>
</evidence>
<evidence type="ECO:0000256" key="4">
    <source>
        <dbReference type="ARBA" id="ARBA00023163"/>
    </source>
</evidence>
<dbReference type="InterPro" id="IPR036390">
    <property type="entry name" value="WH_DNA-bd_sf"/>
</dbReference>
<dbReference type="PROSITE" id="PS50931">
    <property type="entry name" value="HTH_LYSR"/>
    <property type="match status" value="1"/>
</dbReference>
<protein>
    <submittedName>
        <fullName evidence="6">DNA-binding transcriptional regulator, LysR family</fullName>
    </submittedName>
</protein>
<dbReference type="CDD" id="cd08420">
    <property type="entry name" value="PBP2_CysL_like"/>
    <property type="match status" value="1"/>
</dbReference>
<keyword evidence="2" id="KW-0805">Transcription regulation</keyword>
<dbReference type="PRINTS" id="PR00039">
    <property type="entry name" value="HTHLYSR"/>
</dbReference>
<organism evidence="6 7">
    <name type="scientific">Acidiphilium rubrum</name>
    <dbReference type="NCBI Taxonomy" id="526"/>
    <lineage>
        <taxon>Bacteria</taxon>
        <taxon>Pseudomonadati</taxon>
        <taxon>Pseudomonadota</taxon>
        <taxon>Alphaproteobacteria</taxon>
        <taxon>Acetobacterales</taxon>
        <taxon>Acidocellaceae</taxon>
        <taxon>Acidiphilium</taxon>
    </lineage>
</organism>
<dbReference type="RefSeq" id="WP_051657191.1">
    <property type="nucleotide sequence ID" value="NZ_FTNE01000007.1"/>
</dbReference>
<dbReference type="GO" id="GO:0000976">
    <property type="term" value="F:transcription cis-regulatory region binding"/>
    <property type="evidence" value="ECO:0007669"/>
    <property type="project" value="TreeGrafter"/>
</dbReference>
<dbReference type="InterPro" id="IPR036388">
    <property type="entry name" value="WH-like_DNA-bd_sf"/>
</dbReference>
<dbReference type="EMBL" id="FTNE01000007">
    <property type="protein sequence ID" value="SIQ62585.1"/>
    <property type="molecule type" value="Genomic_DNA"/>
</dbReference>
<evidence type="ECO:0000256" key="3">
    <source>
        <dbReference type="ARBA" id="ARBA00023125"/>
    </source>
</evidence>
<proteinExistence type="inferred from homology"/>
<keyword evidence="7" id="KW-1185">Reference proteome</keyword>
<dbReference type="FunFam" id="1.10.10.10:FF:000001">
    <property type="entry name" value="LysR family transcriptional regulator"/>
    <property type="match status" value="1"/>
</dbReference>
<evidence type="ECO:0000313" key="7">
    <source>
        <dbReference type="Proteomes" id="UP000186308"/>
    </source>
</evidence>
<dbReference type="Gene3D" id="1.10.10.10">
    <property type="entry name" value="Winged helix-like DNA-binding domain superfamily/Winged helix DNA-binding domain"/>
    <property type="match status" value="1"/>
</dbReference>
<reference evidence="6 7" key="1">
    <citation type="submission" date="2017-01" db="EMBL/GenBank/DDBJ databases">
        <authorList>
            <person name="Varghese N."/>
            <person name="Submissions S."/>
        </authorList>
    </citation>
    <scope>NUCLEOTIDE SEQUENCE [LARGE SCALE GENOMIC DNA]</scope>
    <source>
        <strain evidence="6 7">ATCC 35905</strain>
    </source>
</reference>
<dbReference type="Pfam" id="PF00126">
    <property type="entry name" value="HTH_1"/>
    <property type="match status" value="1"/>
</dbReference>
<dbReference type="GO" id="GO:0003700">
    <property type="term" value="F:DNA-binding transcription factor activity"/>
    <property type="evidence" value="ECO:0007669"/>
    <property type="project" value="InterPro"/>
</dbReference>
<dbReference type="Pfam" id="PF03466">
    <property type="entry name" value="LysR_substrate"/>
    <property type="match status" value="1"/>
</dbReference>
<accession>A0A8G2FG73</accession>
<sequence length="315" mass="33403">MTLEQLRIFTVVAQHEHVTRGAEVLGMTQSAASGAIAALEREFGTKLFHRVGRGIVLTEGGRLLAAEAAGVLARAESAALAMREFTGLARGRLAVMASQTIAGHLLPARLVAFHRAYPGVALAVSVGNSAQVIGAILQGRIELGFIEGPRDDVTEPNLATELIATDPLVMIVSPAHPWASREGLNADDLATGQWVVREDGSGTRAVFFRALESLGVARERVDIVIELPSNEAIMAATVAGAGPTIVSALVCQSEIAAGTVVRVPVSLPPRAFFAVQHVDRYRSRAVAAFLGILRGWEAGREESSFFEKKEAKKLS</sequence>
<gene>
    <name evidence="6" type="ORF">SAMN05421828_10738</name>
</gene>
<dbReference type="Gene3D" id="3.40.190.290">
    <property type="match status" value="1"/>
</dbReference>
<dbReference type="InterPro" id="IPR000847">
    <property type="entry name" value="LysR_HTH_N"/>
</dbReference>
<comment type="similarity">
    <text evidence="1">Belongs to the LysR transcriptional regulatory family.</text>
</comment>
<evidence type="ECO:0000256" key="1">
    <source>
        <dbReference type="ARBA" id="ARBA00009437"/>
    </source>
</evidence>
<dbReference type="SUPFAM" id="SSF46785">
    <property type="entry name" value="Winged helix' DNA-binding domain"/>
    <property type="match status" value="1"/>
</dbReference>
<evidence type="ECO:0000259" key="5">
    <source>
        <dbReference type="PROSITE" id="PS50931"/>
    </source>
</evidence>
<feature type="domain" description="HTH lysR-type" evidence="5">
    <location>
        <begin position="1"/>
        <end position="58"/>
    </location>
</feature>
<dbReference type="OrthoDB" id="9808620at2"/>
<dbReference type="SUPFAM" id="SSF53850">
    <property type="entry name" value="Periplasmic binding protein-like II"/>
    <property type="match status" value="1"/>
</dbReference>
<dbReference type="Proteomes" id="UP000186308">
    <property type="component" value="Unassembled WGS sequence"/>
</dbReference>